<organism evidence="1 2">
    <name type="scientific">Romanomermis culicivorax</name>
    <name type="common">Nematode worm</name>
    <dbReference type="NCBI Taxonomy" id="13658"/>
    <lineage>
        <taxon>Eukaryota</taxon>
        <taxon>Metazoa</taxon>
        <taxon>Ecdysozoa</taxon>
        <taxon>Nematoda</taxon>
        <taxon>Enoplea</taxon>
        <taxon>Dorylaimia</taxon>
        <taxon>Mermithida</taxon>
        <taxon>Mermithoidea</taxon>
        <taxon>Mermithidae</taxon>
        <taxon>Romanomermis</taxon>
    </lineage>
</organism>
<proteinExistence type="predicted"/>
<accession>A0A915HKF3</accession>
<evidence type="ECO:0000313" key="1">
    <source>
        <dbReference type="Proteomes" id="UP000887565"/>
    </source>
</evidence>
<keyword evidence="1" id="KW-1185">Reference proteome</keyword>
<dbReference type="AlphaFoldDB" id="A0A915HKF3"/>
<dbReference type="Proteomes" id="UP000887565">
    <property type="component" value="Unplaced"/>
</dbReference>
<protein>
    <submittedName>
        <fullName evidence="2">Uncharacterized protein</fullName>
    </submittedName>
</protein>
<dbReference type="WBParaSite" id="nRc.2.0.1.t02448-RA">
    <property type="protein sequence ID" value="nRc.2.0.1.t02448-RA"/>
    <property type="gene ID" value="nRc.2.0.1.g02448"/>
</dbReference>
<sequence length="178" mass="19649">MVAFLPSGATSATLDTAEKRLKSRRRARTTRRLSMAMFIMRGMTIADAATAPDRHLRLYGVEFGAINHKNVAHFFAEKAARITNIDGAAKLAIVSGTPSCSLSSIAVTPKKSVKEEGMWNHSWTIRSTGYNHAYKMRARNMNVNNGSILVGFQRGLSSVQNNYIVKKEALLFANMIDI</sequence>
<name>A0A915HKF3_ROMCU</name>
<evidence type="ECO:0000313" key="2">
    <source>
        <dbReference type="WBParaSite" id="nRc.2.0.1.t02448-RA"/>
    </source>
</evidence>
<reference evidence="2" key="1">
    <citation type="submission" date="2022-11" db="UniProtKB">
        <authorList>
            <consortium name="WormBaseParasite"/>
        </authorList>
    </citation>
    <scope>IDENTIFICATION</scope>
</reference>